<feature type="region of interest" description="Disordered" evidence="9">
    <location>
        <begin position="669"/>
        <end position="690"/>
    </location>
</feature>
<feature type="region of interest" description="Disordered" evidence="9">
    <location>
        <begin position="185"/>
        <end position="219"/>
    </location>
</feature>
<feature type="region of interest" description="Disordered" evidence="9">
    <location>
        <begin position="116"/>
        <end position="171"/>
    </location>
</feature>
<dbReference type="InterPro" id="IPR043151">
    <property type="entry name" value="BAH_sf"/>
</dbReference>
<feature type="domain" description="BAH" evidence="11">
    <location>
        <begin position="437"/>
        <end position="562"/>
    </location>
</feature>
<dbReference type="SMART" id="SM00297">
    <property type="entry name" value="BROMO"/>
    <property type="match status" value="1"/>
</dbReference>
<evidence type="ECO:0008006" key="14">
    <source>
        <dbReference type="Google" id="ProtNLM"/>
    </source>
</evidence>
<feature type="compositionally biased region" description="Low complexity" evidence="9">
    <location>
        <begin position="185"/>
        <end position="199"/>
    </location>
</feature>
<accession>A0A409VSD6</accession>
<dbReference type="SUPFAM" id="SSF47370">
    <property type="entry name" value="Bromodomain"/>
    <property type="match status" value="2"/>
</dbReference>
<dbReference type="PROSITE" id="PS50014">
    <property type="entry name" value="BROMODOMAIN_2"/>
    <property type="match status" value="2"/>
</dbReference>
<evidence type="ECO:0000256" key="6">
    <source>
        <dbReference type="ARBA" id="ARBA00023163"/>
    </source>
</evidence>
<dbReference type="InParanoid" id="A0A409VSD6"/>
<organism evidence="12 13">
    <name type="scientific">Gymnopilus dilepis</name>
    <dbReference type="NCBI Taxonomy" id="231916"/>
    <lineage>
        <taxon>Eukaryota</taxon>
        <taxon>Fungi</taxon>
        <taxon>Dikarya</taxon>
        <taxon>Basidiomycota</taxon>
        <taxon>Agaricomycotina</taxon>
        <taxon>Agaricomycetes</taxon>
        <taxon>Agaricomycetidae</taxon>
        <taxon>Agaricales</taxon>
        <taxon>Agaricineae</taxon>
        <taxon>Hymenogastraceae</taxon>
        <taxon>Gymnopilus</taxon>
    </lineage>
</organism>
<keyword evidence="2" id="KW-0677">Repeat</keyword>
<evidence type="ECO:0000256" key="9">
    <source>
        <dbReference type="SAM" id="MobiDB-lite"/>
    </source>
</evidence>
<dbReference type="PANTHER" id="PTHR16062">
    <property type="entry name" value="SWI/SNF-RELATED"/>
    <property type="match status" value="1"/>
</dbReference>
<keyword evidence="3" id="KW-0156">Chromatin regulator</keyword>
<dbReference type="AlphaFoldDB" id="A0A409VSD6"/>
<dbReference type="Gene3D" id="2.30.30.490">
    <property type="match status" value="1"/>
</dbReference>
<feature type="region of interest" description="Disordered" evidence="9">
    <location>
        <begin position="760"/>
        <end position="791"/>
    </location>
</feature>
<keyword evidence="5 8" id="KW-0103">Bromodomain</keyword>
<evidence type="ECO:0000256" key="5">
    <source>
        <dbReference type="ARBA" id="ARBA00023117"/>
    </source>
</evidence>
<dbReference type="GO" id="GO:0006368">
    <property type="term" value="P:transcription elongation by RNA polymerase II"/>
    <property type="evidence" value="ECO:0007669"/>
    <property type="project" value="TreeGrafter"/>
</dbReference>
<keyword evidence="7" id="KW-0539">Nucleus</keyword>
<dbReference type="InterPro" id="IPR036427">
    <property type="entry name" value="Bromodomain-like_sf"/>
</dbReference>
<protein>
    <recommendedName>
        <fullName evidence="14">Bromo domain-containing protein</fullName>
    </recommendedName>
</protein>
<dbReference type="GO" id="GO:0016586">
    <property type="term" value="C:RSC-type complex"/>
    <property type="evidence" value="ECO:0007669"/>
    <property type="project" value="InterPro"/>
</dbReference>
<feature type="domain" description="Bromo" evidence="10">
    <location>
        <begin position="26"/>
        <end position="96"/>
    </location>
</feature>
<dbReference type="EMBL" id="NHYE01005578">
    <property type="protein sequence ID" value="PPQ69200.1"/>
    <property type="molecule type" value="Genomic_DNA"/>
</dbReference>
<evidence type="ECO:0000256" key="2">
    <source>
        <dbReference type="ARBA" id="ARBA00022737"/>
    </source>
</evidence>
<comment type="caution">
    <text evidence="12">The sequence shown here is derived from an EMBL/GenBank/DDBJ whole genome shotgun (WGS) entry which is preliminary data.</text>
</comment>
<dbReference type="PRINTS" id="PR00503">
    <property type="entry name" value="BROMODOMAIN"/>
</dbReference>
<evidence type="ECO:0000259" key="11">
    <source>
        <dbReference type="PROSITE" id="PS51038"/>
    </source>
</evidence>
<dbReference type="Gene3D" id="1.20.920.10">
    <property type="entry name" value="Bromodomain-like"/>
    <property type="match status" value="2"/>
</dbReference>
<dbReference type="STRING" id="231916.A0A409VSD6"/>
<keyword evidence="13" id="KW-1185">Reference proteome</keyword>
<feature type="compositionally biased region" description="Pro residues" evidence="9">
    <location>
        <begin position="157"/>
        <end position="171"/>
    </location>
</feature>
<feature type="compositionally biased region" description="Gly residues" evidence="9">
    <location>
        <begin position="601"/>
        <end position="613"/>
    </location>
</feature>
<dbReference type="GO" id="GO:0006338">
    <property type="term" value="P:chromatin remodeling"/>
    <property type="evidence" value="ECO:0007669"/>
    <property type="project" value="InterPro"/>
</dbReference>
<sequence>MPITPAQKTAIEEVIAAILVATAPRGKRQLAAIFMDLVDRTEWPEYYEIIPEPRCLKNIQAGVAKGRYKEATDVYTDLSLVFWNALFYNESGSQIALDAETLKTILETEWRKRPVLPAVRSSPPPSSAQKVHGTVNDSDPEPQKEPKKEPPSTATTPAPPTPAVPAPTQLPAPAAPAARIITPAPAHATPQPTASTSASGSNALNKPVPIRPKSAHQPTPEVEIDVVTADSDEQELDAMTSQVERDPQSEEIVKQLEKGLPRFPGFGEEGWMADVNPERYSDIVHALKTHKDIIGNRLAVCLESVPEESPPSLHLSSTAPISLKQIETRARHKMYKTAKDFDLDMARLFEKARRWHDPGTEAYGRTLLLQRLYNALTSPNPPTPPYVSETNFAALRAGPGNVKPVHRSDNDGVPNVTTYRVLTRDRTFVDELHYKGWKLKIGDWVHLANPDDPSRPIIGQVFKCWTSDEPEKKGQPGITVAWYYRPEQTFHPANRQFWEGEVFKTSHFADHPVEDIIEKVACQFTARHIRGRPRPPYWYVGWPLYVCDSRYNDRERTFVKLKNWNSCIPEEVRQSAEFMPIYPFERTVYPVRHPSPFLGKSAGGKGAVKGPGGIISTPADQQTSQNDAAGGGGDTGLMERSSSTKPNGTTARTAVTTAAAARYSSPYQQLQATYSQPQVSQQRPTGPDRSVVSAAGGVAAIGGAAQVEKLPPETAKLFDRDPETNEVLWFAAPPLNMTRAKGPRHSLAYLQFLAAKRKRSSEEENVDGMECDGDAAATPAHRAKRARVSVRPTVTETMRQVWEELSPAEASSILSSLSS</sequence>
<feature type="compositionally biased region" description="Polar residues" evidence="9">
    <location>
        <begin position="618"/>
        <end position="627"/>
    </location>
</feature>
<evidence type="ECO:0000313" key="12">
    <source>
        <dbReference type="EMBL" id="PPQ69200.1"/>
    </source>
</evidence>
<evidence type="ECO:0000256" key="3">
    <source>
        <dbReference type="ARBA" id="ARBA00022853"/>
    </source>
</evidence>
<feature type="compositionally biased region" description="Polar residues" evidence="9">
    <location>
        <begin position="669"/>
        <end position="684"/>
    </location>
</feature>
<evidence type="ECO:0000259" key="10">
    <source>
        <dbReference type="PROSITE" id="PS50014"/>
    </source>
</evidence>
<dbReference type="CDD" id="cd04717">
    <property type="entry name" value="BAH_polybromo"/>
    <property type="match status" value="1"/>
</dbReference>
<dbReference type="InterPro" id="IPR037382">
    <property type="entry name" value="Rsc/polybromo"/>
</dbReference>
<name>A0A409VSD6_9AGAR</name>
<dbReference type="PROSITE" id="PS51038">
    <property type="entry name" value="BAH"/>
    <property type="match status" value="1"/>
</dbReference>
<dbReference type="Pfam" id="PF01426">
    <property type="entry name" value="BAH"/>
    <property type="match status" value="1"/>
</dbReference>
<feature type="region of interest" description="Disordered" evidence="9">
    <location>
        <begin position="600"/>
        <end position="651"/>
    </location>
</feature>
<keyword evidence="4" id="KW-0805">Transcription regulation</keyword>
<dbReference type="CDD" id="cd04369">
    <property type="entry name" value="Bromodomain"/>
    <property type="match status" value="2"/>
</dbReference>
<dbReference type="SMART" id="SM00439">
    <property type="entry name" value="BAH"/>
    <property type="match status" value="1"/>
</dbReference>
<dbReference type="PANTHER" id="PTHR16062:SF21">
    <property type="entry name" value="CHROMATIN STRUCTURE-REMODELING COMPLEX SUBUNIT RSC1-RELATED"/>
    <property type="match status" value="1"/>
</dbReference>
<dbReference type="GO" id="GO:0003682">
    <property type="term" value="F:chromatin binding"/>
    <property type="evidence" value="ECO:0007669"/>
    <property type="project" value="InterPro"/>
</dbReference>
<feature type="compositionally biased region" description="Acidic residues" evidence="9">
    <location>
        <begin position="763"/>
        <end position="773"/>
    </location>
</feature>
<gene>
    <name evidence="12" type="ORF">CVT26_003640</name>
</gene>
<evidence type="ECO:0000313" key="13">
    <source>
        <dbReference type="Proteomes" id="UP000284706"/>
    </source>
</evidence>
<evidence type="ECO:0000256" key="1">
    <source>
        <dbReference type="ARBA" id="ARBA00004123"/>
    </source>
</evidence>
<feature type="domain" description="Bromo" evidence="10">
    <location>
        <begin position="311"/>
        <end position="363"/>
    </location>
</feature>
<dbReference type="Proteomes" id="UP000284706">
    <property type="component" value="Unassembled WGS sequence"/>
</dbReference>
<evidence type="ECO:0000256" key="4">
    <source>
        <dbReference type="ARBA" id="ARBA00023015"/>
    </source>
</evidence>
<proteinExistence type="predicted"/>
<keyword evidence="6" id="KW-0804">Transcription</keyword>
<evidence type="ECO:0000256" key="8">
    <source>
        <dbReference type="PROSITE-ProRule" id="PRU00035"/>
    </source>
</evidence>
<feature type="compositionally biased region" description="Basic and acidic residues" evidence="9">
    <location>
        <begin position="141"/>
        <end position="150"/>
    </location>
</feature>
<dbReference type="Pfam" id="PF00439">
    <property type="entry name" value="Bromodomain"/>
    <property type="match status" value="2"/>
</dbReference>
<dbReference type="InterPro" id="IPR001487">
    <property type="entry name" value="Bromodomain"/>
</dbReference>
<dbReference type="InterPro" id="IPR001025">
    <property type="entry name" value="BAH_dom"/>
</dbReference>
<comment type="subcellular location">
    <subcellularLocation>
        <location evidence="1">Nucleus</location>
    </subcellularLocation>
</comment>
<reference evidence="12 13" key="1">
    <citation type="journal article" date="2018" name="Evol. Lett.">
        <title>Horizontal gene cluster transfer increased hallucinogenic mushroom diversity.</title>
        <authorList>
            <person name="Reynolds H.T."/>
            <person name="Vijayakumar V."/>
            <person name="Gluck-Thaler E."/>
            <person name="Korotkin H.B."/>
            <person name="Matheny P.B."/>
            <person name="Slot J.C."/>
        </authorList>
    </citation>
    <scope>NUCLEOTIDE SEQUENCE [LARGE SCALE GENOMIC DNA]</scope>
    <source>
        <strain evidence="12 13">SRW20</strain>
    </source>
</reference>
<evidence type="ECO:0000256" key="7">
    <source>
        <dbReference type="ARBA" id="ARBA00023242"/>
    </source>
</evidence>
<dbReference type="OrthoDB" id="1742084at2759"/>